<reference evidence="1 4" key="3">
    <citation type="submission" date="2016-10" db="EMBL/GenBank/DDBJ databases">
        <title>Genome sequence of Nocardia seriolae strain EM150506, isolated from Anguila japonica.</title>
        <authorList>
            <person name="Han H.-J."/>
        </authorList>
    </citation>
    <scope>NUCLEOTIDE SEQUENCE [LARGE SCALE GENOMIC DNA]</scope>
    <source>
        <strain evidence="1 4">EM150506</strain>
    </source>
</reference>
<evidence type="ECO:0000313" key="4">
    <source>
        <dbReference type="Proteomes" id="UP000180166"/>
    </source>
</evidence>
<dbReference type="OrthoDB" id="4500869at2"/>
<accession>A0A0B8NBX6</accession>
<proteinExistence type="predicted"/>
<reference evidence="3" key="1">
    <citation type="submission" date="2015-07" db="EMBL/GenBank/DDBJ databases">
        <title>Nocardia seriolae U-1 whole genome shotgun sequence.</title>
        <authorList>
            <person name="Imajoh M."/>
            <person name="Fukumoto Y."/>
            <person name="Sukeda M."/>
            <person name="Yamane J."/>
            <person name="Yamasaki K."/>
            <person name="Shimizu M."/>
            <person name="Ohnishi K."/>
            <person name="Oshima S."/>
        </authorList>
    </citation>
    <scope>NUCLEOTIDE SEQUENCE [LARGE SCALE GENOMIC DNA]</scope>
    <source>
        <strain evidence="3">U-1</strain>
    </source>
</reference>
<dbReference type="EMBL" id="CP017839">
    <property type="protein sequence ID" value="APA95631.1"/>
    <property type="molecule type" value="Genomic_DNA"/>
</dbReference>
<dbReference type="GeneID" id="93372207"/>
<protein>
    <submittedName>
        <fullName evidence="2">Uncharacterized protein</fullName>
    </submittedName>
</protein>
<dbReference type="RefSeq" id="WP_033089957.1">
    <property type="nucleotide sequence ID" value="NZ_AP017900.1"/>
</dbReference>
<evidence type="ECO:0000313" key="1">
    <source>
        <dbReference type="EMBL" id="APA95631.1"/>
    </source>
</evidence>
<keyword evidence="3" id="KW-1185">Reference proteome</keyword>
<dbReference type="KEGG" id="nsr:NS506_01560"/>
<evidence type="ECO:0000313" key="2">
    <source>
        <dbReference type="EMBL" id="GAP31359.1"/>
    </source>
</evidence>
<evidence type="ECO:0000313" key="3">
    <source>
        <dbReference type="Proteomes" id="UP000037179"/>
    </source>
</evidence>
<organism evidence="2 3">
    <name type="scientific">Nocardia seriolae</name>
    <dbReference type="NCBI Taxonomy" id="37332"/>
    <lineage>
        <taxon>Bacteria</taxon>
        <taxon>Bacillati</taxon>
        <taxon>Actinomycetota</taxon>
        <taxon>Actinomycetes</taxon>
        <taxon>Mycobacteriales</taxon>
        <taxon>Nocardiaceae</taxon>
        <taxon>Nocardia</taxon>
    </lineage>
</organism>
<name>A0A0B8NBX6_9NOCA</name>
<dbReference type="EMBL" id="BBYQ01000112">
    <property type="protein sequence ID" value="GAP31359.1"/>
    <property type="molecule type" value="Genomic_DNA"/>
</dbReference>
<sequence length="78" mass="8083">MHPACAVAGADLWWSPTPAGPWTLLRSGFNSGVTNSAAAETFTVYLAAGSVVCPGYYLSGNATITGPNTYFDGAFISY</sequence>
<dbReference type="AlphaFoldDB" id="A0A0B8NBX6"/>
<reference evidence="2 3" key="2">
    <citation type="journal article" date="2016" name="Genome Announc.">
        <title>Draft Genome Sequence of Erythromycin- and Oxytetracycline-Sensitive Nocardia seriolae Strain U-1 (NBRC 110359).</title>
        <authorList>
            <person name="Imajoh M."/>
            <person name="Sukeda M."/>
            <person name="Shimizu M."/>
            <person name="Yamane J."/>
            <person name="Ohnishi K."/>
            <person name="Oshima S."/>
        </authorList>
    </citation>
    <scope>NUCLEOTIDE SEQUENCE [LARGE SCALE GENOMIC DNA]</scope>
    <source>
        <strain evidence="2 3">U-1</strain>
    </source>
</reference>
<dbReference type="Proteomes" id="UP000180166">
    <property type="component" value="Chromosome"/>
</dbReference>
<gene>
    <name evidence="1" type="ORF">NS506_01560</name>
    <name evidence="2" type="ORF">NSK11_contig00112-0009</name>
</gene>
<dbReference type="Proteomes" id="UP000037179">
    <property type="component" value="Unassembled WGS sequence"/>
</dbReference>